<dbReference type="InterPro" id="IPR026091">
    <property type="entry name" value="HPS4"/>
</dbReference>
<evidence type="ECO:0000313" key="21">
    <source>
        <dbReference type="Proteomes" id="UP000824540"/>
    </source>
</evidence>
<dbReference type="SUPFAM" id="SSF57850">
    <property type="entry name" value="RING/U-box"/>
    <property type="match status" value="1"/>
</dbReference>
<dbReference type="Gene3D" id="3.30.40.10">
    <property type="entry name" value="Zinc/RING finger domain, C3HC4 (zinc finger)"/>
    <property type="match status" value="1"/>
</dbReference>
<dbReference type="SMART" id="SM00184">
    <property type="entry name" value="RING"/>
    <property type="match status" value="1"/>
</dbReference>
<keyword evidence="13" id="KW-0862">Zinc</keyword>
<comment type="caution">
    <text evidence="20">The sequence shown here is derived from an EMBL/GenBank/DDBJ whole genome shotgun (WGS) entry which is preliminary data.</text>
</comment>
<evidence type="ECO:0000256" key="4">
    <source>
        <dbReference type="ARBA" id="ARBA00004906"/>
    </source>
</evidence>
<comment type="subcellular location">
    <subcellularLocation>
        <location evidence="3">Cytoplasm</location>
    </subcellularLocation>
    <subcellularLocation>
        <location evidence="2">Nucleus</location>
    </subcellularLocation>
</comment>
<dbReference type="InterPro" id="IPR038085">
    <property type="entry name" value="Rnp2-like_sf"/>
</dbReference>
<feature type="compositionally biased region" description="Basic and acidic residues" evidence="18">
    <location>
        <begin position="419"/>
        <end position="443"/>
    </location>
</feature>
<evidence type="ECO:0000256" key="17">
    <source>
        <dbReference type="PROSITE-ProRule" id="PRU00175"/>
    </source>
</evidence>
<proteinExistence type="inferred from homology"/>
<dbReference type="GO" id="GO:1990904">
    <property type="term" value="C:ribonucleoprotein complex"/>
    <property type="evidence" value="ECO:0007669"/>
    <property type="project" value="UniProtKB-ARBA"/>
</dbReference>
<dbReference type="InterPro" id="IPR043987">
    <property type="entry name" value="CCZ1/INTU/HSP4_longin_1"/>
</dbReference>
<reference evidence="20" key="1">
    <citation type="thesis" date="2021" institute="BYU ScholarsArchive" country="Provo, UT, USA">
        <title>Applications of and Algorithms for Genome Assembly and Genomic Analyses with an Emphasis on Marine Teleosts.</title>
        <authorList>
            <person name="Pickett B.D."/>
        </authorList>
    </citation>
    <scope>NUCLEOTIDE SEQUENCE</scope>
    <source>
        <strain evidence="20">HI-2016</strain>
    </source>
</reference>
<dbReference type="PANTHER" id="PTHR14407:SF9">
    <property type="entry name" value="BLOC-3 COMPLEX MEMBER HPS4"/>
    <property type="match status" value="1"/>
</dbReference>
<evidence type="ECO:0000256" key="3">
    <source>
        <dbReference type="ARBA" id="ARBA00004496"/>
    </source>
</evidence>
<dbReference type="GO" id="GO:0061630">
    <property type="term" value="F:ubiquitin protein ligase activity"/>
    <property type="evidence" value="ECO:0007669"/>
    <property type="project" value="UniProtKB-EC"/>
</dbReference>
<gene>
    <name evidence="20" type="ORF">JZ751_001393</name>
</gene>
<feature type="region of interest" description="Disordered" evidence="18">
    <location>
        <begin position="395"/>
        <end position="529"/>
    </location>
</feature>
<evidence type="ECO:0000256" key="16">
    <source>
        <dbReference type="ARBA" id="ARBA00035390"/>
    </source>
</evidence>
<feature type="region of interest" description="Disordered" evidence="18">
    <location>
        <begin position="312"/>
        <end position="348"/>
    </location>
</feature>
<protein>
    <recommendedName>
        <fullName evidence="15">E3 ubiquitin-protein ligase RNF10</fullName>
        <ecNumber evidence="6">2.3.2.27</ecNumber>
    </recommendedName>
    <alternativeName>
        <fullName evidence="16">RING finger protein 10</fullName>
    </alternativeName>
</protein>
<dbReference type="Pfam" id="PF19033">
    <property type="entry name" value="Intu_longin_3"/>
    <property type="match status" value="1"/>
</dbReference>
<feature type="compositionally biased region" description="Gly residues" evidence="18">
    <location>
        <begin position="1212"/>
        <end position="1228"/>
    </location>
</feature>
<feature type="compositionally biased region" description="Low complexity" evidence="18">
    <location>
        <begin position="1149"/>
        <end position="1161"/>
    </location>
</feature>
<dbReference type="GO" id="GO:0031410">
    <property type="term" value="C:cytoplasmic vesicle"/>
    <property type="evidence" value="ECO:0007669"/>
    <property type="project" value="TreeGrafter"/>
</dbReference>
<feature type="region of interest" description="Disordered" evidence="18">
    <location>
        <begin position="1120"/>
        <end position="1236"/>
    </location>
</feature>
<dbReference type="GO" id="GO:0006605">
    <property type="term" value="P:protein targeting"/>
    <property type="evidence" value="ECO:0007669"/>
    <property type="project" value="TreeGrafter"/>
</dbReference>
<dbReference type="EMBL" id="JAFBMS010000002">
    <property type="protein sequence ID" value="KAG9354680.1"/>
    <property type="molecule type" value="Genomic_DNA"/>
</dbReference>
<evidence type="ECO:0000256" key="9">
    <source>
        <dbReference type="ARBA" id="ARBA00022694"/>
    </source>
</evidence>
<evidence type="ECO:0000256" key="12">
    <source>
        <dbReference type="ARBA" id="ARBA00022786"/>
    </source>
</evidence>
<dbReference type="GO" id="GO:0005085">
    <property type="term" value="F:guanyl-nucleotide exchange factor activity"/>
    <property type="evidence" value="ECO:0007669"/>
    <property type="project" value="TreeGrafter"/>
</dbReference>
<evidence type="ECO:0000313" key="20">
    <source>
        <dbReference type="EMBL" id="KAG9354680.1"/>
    </source>
</evidence>
<dbReference type="GO" id="GO:1903232">
    <property type="term" value="P:melanosome assembly"/>
    <property type="evidence" value="ECO:0007669"/>
    <property type="project" value="TreeGrafter"/>
</dbReference>
<dbReference type="Pfam" id="PF19031">
    <property type="entry name" value="Intu_longin_1"/>
    <property type="match status" value="1"/>
</dbReference>
<dbReference type="GO" id="GO:0016192">
    <property type="term" value="P:vesicle-mediated transport"/>
    <property type="evidence" value="ECO:0007669"/>
    <property type="project" value="InterPro"/>
</dbReference>
<evidence type="ECO:0000256" key="11">
    <source>
        <dbReference type="ARBA" id="ARBA00022771"/>
    </source>
</evidence>
<dbReference type="CDD" id="cd16536">
    <property type="entry name" value="RING-HC_RNF10"/>
    <property type="match status" value="1"/>
</dbReference>
<keyword evidence="10" id="KW-0479">Metal-binding</keyword>
<dbReference type="Proteomes" id="UP000824540">
    <property type="component" value="Unassembled WGS sequence"/>
</dbReference>
<evidence type="ECO:0000256" key="13">
    <source>
        <dbReference type="ARBA" id="ARBA00022833"/>
    </source>
</evidence>
<dbReference type="PROSITE" id="PS00518">
    <property type="entry name" value="ZF_RING_1"/>
    <property type="match status" value="1"/>
</dbReference>
<dbReference type="GO" id="GO:0031267">
    <property type="term" value="F:small GTPase binding"/>
    <property type="evidence" value="ECO:0007669"/>
    <property type="project" value="TreeGrafter"/>
</dbReference>
<keyword evidence="9" id="KW-0819">tRNA processing</keyword>
<evidence type="ECO:0000256" key="6">
    <source>
        <dbReference type="ARBA" id="ARBA00012483"/>
    </source>
</evidence>
<evidence type="ECO:0000256" key="5">
    <source>
        <dbReference type="ARBA" id="ARBA00008117"/>
    </source>
</evidence>
<comment type="similarity">
    <text evidence="5">Belongs to the RNF10 family.</text>
</comment>
<evidence type="ECO:0000256" key="14">
    <source>
        <dbReference type="ARBA" id="ARBA00023242"/>
    </source>
</evidence>
<dbReference type="GO" id="GO:0031085">
    <property type="term" value="C:BLOC-3 complex"/>
    <property type="evidence" value="ECO:0007669"/>
    <property type="project" value="TreeGrafter"/>
</dbReference>
<evidence type="ECO:0000256" key="10">
    <source>
        <dbReference type="ARBA" id="ARBA00022723"/>
    </source>
</evidence>
<dbReference type="InterPro" id="IPR018957">
    <property type="entry name" value="Znf_C3HC4_RING-type"/>
</dbReference>
<dbReference type="GO" id="GO:1902555">
    <property type="term" value="C:endoribonuclease complex"/>
    <property type="evidence" value="ECO:0007669"/>
    <property type="project" value="UniProtKB-ARBA"/>
</dbReference>
<dbReference type="InterPro" id="IPR013083">
    <property type="entry name" value="Znf_RING/FYVE/PHD"/>
</dbReference>
<dbReference type="GO" id="GO:0008033">
    <property type="term" value="P:tRNA processing"/>
    <property type="evidence" value="ECO:0007669"/>
    <property type="project" value="UniProtKB-KW"/>
</dbReference>
<accession>A0A8T2PTK2</accession>
<keyword evidence="14" id="KW-0539">Nucleus</keyword>
<dbReference type="GO" id="GO:0005634">
    <property type="term" value="C:nucleus"/>
    <property type="evidence" value="ECO:0007669"/>
    <property type="project" value="UniProtKB-SubCell"/>
</dbReference>
<dbReference type="EC" id="2.3.2.27" evidence="6"/>
<feature type="region of interest" description="Disordered" evidence="18">
    <location>
        <begin position="1061"/>
        <end position="1095"/>
    </location>
</feature>
<evidence type="ECO:0000259" key="19">
    <source>
        <dbReference type="PROSITE" id="PS50089"/>
    </source>
</evidence>
<comment type="catalytic activity">
    <reaction evidence="1">
        <text>S-ubiquitinyl-[E2 ubiquitin-conjugating enzyme]-L-cysteine + [acceptor protein]-L-lysine = [E2 ubiquitin-conjugating enzyme]-L-cysteine + N(6)-ubiquitinyl-[acceptor protein]-L-lysine.</text>
        <dbReference type="EC" id="2.3.2.27"/>
    </reaction>
</comment>
<feature type="compositionally biased region" description="Polar residues" evidence="18">
    <location>
        <begin position="1127"/>
        <end position="1146"/>
    </location>
</feature>
<keyword evidence="11 17" id="KW-0863">Zinc-finger</keyword>
<feature type="compositionally biased region" description="Polar residues" evidence="18">
    <location>
        <begin position="331"/>
        <end position="348"/>
    </location>
</feature>
<dbReference type="Pfam" id="PF00097">
    <property type="entry name" value="zf-C3HC4"/>
    <property type="match status" value="1"/>
</dbReference>
<dbReference type="OrthoDB" id="16754at2759"/>
<feature type="compositionally biased region" description="Low complexity" evidence="18">
    <location>
        <begin position="1078"/>
        <end position="1093"/>
    </location>
</feature>
<keyword evidence="21" id="KW-1185">Reference proteome</keyword>
<evidence type="ECO:0000256" key="15">
    <source>
        <dbReference type="ARBA" id="ARBA00035131"/>
    </source>
</evidence>
<dbReference type="InterPro" id="IPR017907">
    <property type="entry name" value="Znf_RING_CS"/>
</dbReference>
<evidence type="ECO:0000256" key="7">
    <source>
        <dbReference type="ARBA" id="ARBA00022490"/>
    </source>
</evidence>
<dbReference type="GO" id="GO:0045893">
    <property type="term" value="P:positive regulation of DNA-templated transcription"/>
    <property type="evidence" value="ECO:0007669"/>
    <property type="project" value="UniProtKB-ARBA"/>
</dbReference>
<sequence>MGALVRRSPSFPVPVFQQKENGGCRKDFTSSLACKFGSGSASALCSSSRRGAPSRCSYFFLYDGSKVKEEGDPTRAGMFKATVSQPLYFCQTPLEQQELLCGQLAGVCRCVSELSCSPVRLLRLRRRKFAICMRGDFLWALGCAVEIPDVSIHGFLEQLIGLFCFYNGPVRQSYQGGATELHHIFSSLRTIDSTRIDPLLLLKAALILQACQRCSLVLAGCILYRGRVVSTQMPPDLTAKVLVNETEANNQDLKHLANGVTSPDSTPLSSSVTSIPVFLTPSELHALRCPPVDWACRSHCLPLQANQTKKSRLLSRTLSDTPVPESEPPSLDSTFRTPNSHQTMPCSTRSSLSDEMCFSPSPSLNAFSHTPLPQHHPGSCDQVLANGTQLTGSQEVWQGQGQDGSILGAPHGENGGISESHEGSHKRGDCYGDSVKEERRHEEDGEVANETEPHGAIAQSGEEHSYRNNSWNPNNSCKDGSPEDEEEESRNADNRLMRKEQGSHSEEGSLSSERAQKDETPTCTSSSGASEPTLVAMTLYQHRVRGLVLALLVEPNFQSDAAAMEEVHHSSLASLNGLEAHLRSTTVGTPGPPGGYTFAHYDCLQNTLTTNLSGGAGSPQERSFVRATSLLHSQFSQSVTLQETIVRSAGAAVYGTRSAAQETYFLQQGATVRNSGVPNPQDSAFSLPSKARHRLLKHGVNLLTMARPDCTRIVLLLLITLAGPIGSGQCRTLQHWLSKSSFFVLGEEALTTVVQPRRRRRESVETQREHCALLAAPWMEARGHFEDSGQLYRLRVLSLPEGGPRRIVFPEQPLFRFVRSEAEFLLSADVLSVPVVRAEVHLHILNPHQLTVEPWLPSVAKYDRKSHTRYSIWSKAEVVELRVDILFLIRGLQEVAGSSRRGPSLVDLRRVGGLGRLRGEGLRGSQDPRSLQDTGGDMWGEGGNFLRSALELGLMLHCSREGTGVYLLCELCVSDQSSLQLLDDRAVFTAVREAVSRAHGDYGAALCSLAFAGTIRTCQKFLIRYNSQQLNRMLRYCHNEAERLEVRRAVLSCSLKSLEKEEEEEQYGDEDEEWGEKSSVSLGSRPRSSSSRSLRLHRRSTRFPLPLLPRLMLESSDFLSPDLGLRNPQSRNATTMEKNPNNNASSKVPPRSGSTGPPTGDSKPKTDGKNGGGSKRYGRKREPSFPKTDSFPGPRRPNPQKSKNFDKRPPQRGGGAGGGGRQYGNVGGGRREEVAEARRAEFSPAQFAGPKKISLNHLLNFTFEPRGHGPPGGEGHTCWGRRNKWGHKHKPFNKELFLQANCQFVVTEDQDYKAHFTDPDTLVNWDCVQQVRIYSHEVPSCPICLYPPVAAHITHCGHIFCWPCMLHYLSLSEKSWSKCPICYEAVHSGDLKSVVAMETRQYLVGDVITMRLMRREKGVLVALPSSQWVKVEEPIRLGDVRLSPYSKLLLASKEQILGLVGEERAALQAQLSQEEQDAQACFIQAALHQLQEREEALMKNGPQEVDSVDNISLTSLALTDPQCPGIGTVPSLSSNKVCPLDSVVPTITAAS</sequence>
<evidence type="ECO:0000256" key="8">
    <source>
        <dbReference type="ARBA" id="ARBA00022679"/>
    </source>
</evidence>
<dbReference type="SUPFAM" id="SSF160350">
    <property type="entry name" value="Rnp2-like"/>
    <property type="match status" value="1"/>
</dbReference>
<dbReference type="InterPro" id="IPR043989">
    <property type="entry name" value="CCZ1/INTU/HSP4_longin_3"/>
</dbReference>
<keyword evidence="8" id="KW-0808">Transferase</keyword>
<dbReference type="PROSITE" id="PS50089">
    <property type="entry name" value="ZF_RING_2"/>
    <property type="match status" value="1"/>
</dbReference>
<comment type="pathway">
    <text evidence="4">Protein modification; protein ubiquitination.</text>
</comment>
<feature type="compositionally biased region" description="Acidic residues" evidence="18">
    <location>
        <begin position="1061"/>
        <end position="1074"/>
    </location>
</feature>
<feature type="compositionally biased region" description="Basic and acidic residues" evidence="18">
    <location>
        <begin position="489"/>
        <end position="507"/>
    </location>
</feature>
<feature type="compositionally biased region" description="Polar residues" evidence="18">
    <location>
        <begin position="467"/>
        <end position="478"/>
    </location>
</feature>
<keyword evidence="7" id="KW-0963">Cytoplasm</keyword>
<organism evidence="20 21">
    <name type="scientific">Albula glossodonta</name>
    <name type="common">roundjaw bonefish</name>
    <dbReference type="NCBI Taxonomy" id="121402"/>
    <lineage>
        <taxon>Eukaryota</taxon>
        <taxon>Metazoa</taxon>
        <taxon>Chordata</taxon>
        <taxon>Craniata</taxon>
        <taxon>Vertebrata</taxon>
        <taxon>Euteleostomi</taxon>
        <taxon>Actinopterygii</taxon>
        <taxon>Neopterygii</taxon>
        <taxon>Teleostei</taxon>
        <taxon>Albuliformes</taxon>
        <taxon>Albulidae</taxon>
        <taxon>Albula</taxon>
    </lineage>
</organism>
<name>A0A8T2PTK2_9TELE</name>
<dbReference type="GO" id="GO:0005765">
    <property type="term" value="C:lysosomal membrane"/>
    <property type="evidence" value="ECO:0007669"/>
    <property type="project" value="TreeGrafter"/>
</dbReference>
<dbReference type="PANTHER" id="PTHR14407">
    <property type="entry name" value="HERMANSKY-PUDLAK SYNDROME 4 PROTEIN LIGHT-EAR PROTEIN-RELATED"/>
    <property type="match status" value="1"/>
</dbReference>
<feature type="domain" description="RING-type" evidence="19">
    <location>
        <begin position="1341"/>
        <end position="1382"/>
    </location>
</feature>
<dbReference type="FunFam" id="3.30.40.10:FF:000112">
    <property type="entry name" value="RING finger protein 10"/>
    <property type="match status" value="1"/>
</dbReference>
<evidence type="ECO:0000256" key="1">
    <source>
        <dbReference type="ARBA" id="ARBA00000900"/>
    </source>
</evidence>
<evidence type="ECO:0000256" key="2">
    <source>
        <dbReference type="ARBA" id="ARBA00004123"/>
    </source>
</evidence>
<dbReference type="InterPro" id="IPR001841">
    <property type="entry name" value="Znf_RING"/>
</dbReference>
<dbReference type="GO" id="GO:0008270">
    <property type="term" value="F:zinc ion binding"/>
    <property type="evidence" value="ECO:0007669"/>
    <property type="project" value="UniProtKB-KW"/>
</dbReference>
<keyword evidence="12" id="KW-0833">Ubl conjugation pathway</keyword>
<evidence type="ECO:0000256" key="18">
    <source>
        <dbReference type="SAM" id="MobiDB-lite"/>
    </source>
</evidence>